<accession>A0ABT9ZGW9</accession>
<name>A0ABT9ZGW9_9BACI</name>
<organism evidence="1 2">
    <name type="scientific">Metabacillus malikii</name>
    <dbReference type="NCBI Taxonomy" id="1504265"/>
    <lineage>
        <taxon>Bacteria</taxon>
        <taxon>Bacillati</taxon>
        <taxon>Bacillota</taxon>
        <taxon>Bacilli</taxon>
        <taxon>Bacillales</taxon>
        <taxon>Bacillaceae</taxon>
        <taxon>Metabacillus</taxon>
    </lineage>
</organism>
<gene>
    <name evidence="1" type="ORF">J2S19_002821</name>
</gene>
<sequence>MKRTVTSLLSIGLGAAAYHFARNSNLQSNRSMKNMKKRVMKML</sequence>
<evidence type="ECO:0000313" key="2">
    <source>
        <dbReference type="Proteomes" id="UP001234495"/>
    </source>
</evidence>
<dbReference type="InterPro" id="IPR025029">
    <property type="entry name" value="DUF3918"/>
</dbReference>
<dbReference type="EMBL" id="JAUSUD010000013">
    <property type="protein sequence ID" value="MDQ0231538.1"/>
    <property type="molecule type" value="Genomic_DNA"/>
</dbReference>
<evidence type="ECO:0008006" key="3">
    <source>
        <dbReference type="Google" id="ProtNLM"/>
    </source>
</evidence>
<evidence type="ECO:0000313" key="1">
    <source>
        <dbReference type="EMBL" id="MDQ0231538.1"/>
    </source>
</evidence>
<reference evidence="1 2" key="1">
    <citation type="submission" date="2023-07" db="EMBL/GenBank/DDBJ databases">
        <title>Genomic Encyclopedia of Type Strains, Phase IV (KMG-IV): sequencing the most valuable type-strain genomes for metagenomic binning, comparative biology and taxonomic classification.</title>
        <authorList>
            <person name="Goeker M."/>
        </authorList>
    </citation>
    <scope>NUCLEOTIDE SEQUENCE [LARGE SCALE GENOMIC DNA]</scope>
    <source>
        <strain evidence="1 2">DSM 29005</strain>
    </source>
</reference>
<proteinExistence type="predicted"/>
<keyword evidence="2" id="KW-1185">Reference proteome</keyword>
<comment type="caution">
    <text evidence="1">The sequence shown here is derived from an EMBL/GenBank/DDBJ whole genome shotgun (WGS) entry which is preliminary data.</text>
</comment>
<protein>
    <recommendedName>
        <fullName evidence="3">DUF3918 domain-containing protein</fullName>
    </recommendedName>
</protein>
<dbReference type="Pfam" id="PF13056">
    <property type="entry name" value="DUF3918"/>
    <property type="match status" value="1"/>
</dbReference>
<dbReference type="Proteomes" id="UP001234495">
    <property type="component" value="Unassembled WGS sequence"/>
</dbReference>
<dbReference type="RefSeq" id="WP_307342668.1">
    <property type="nucleotide sequence ID" value="NZ_JAUSUD010000013.1"/>
</dbReference>